<comment type="caution">
    <text evidence="16">The sequence shown here is derived from an EMBL/GenBank/DDBJ whole genome shotgun (WGS) entry which is preliminary data.</text>
</comment>
<dbReference type="GO" id="GO:0006260">
    <property type="term" value="P:DNA replication"/>
    <property type="evidence" value="ECO:0007669"/>
    <property type="project" value="UniProtKB-KW"/>
</dbReference>
<proteinExistence type="inferred from homology"/>
<evidence type="ECO:0000256" key="9">
    <source>
        <dbReference type="ARBA" id="ARBA00023163"/>
    </source>
</evidence>
<dbReference type="CDD" id="cd13231">
    <property type="entry name" value="PH2_SSRP1-like"/>
    <property type="match status" value="1"/>
</dbReference>
<evidence type="ECO:0000256" key="10">
    <source>
        <dbReference type="ARBA" id="ARBA00023204"/>
    </source>
</evidence>
<dbReference type="InterPro" id="IPR036910">
    <property type="entry name" value="HMG_box_dom_sf"/>
</dbReference>
<keyword evidence="5 13" id="KW-0235">DNA replication</keyword>
<dbReference type="Pfam" id="PF21103">
    <property type="entry name" value="PH1_SSRP1-like"/>
    <property type="match status" value="1"/>
</dbReference>
<organism evidence="16 17">
    <name type="scientific">Trapa natans</name>
    <name type="common">Water chestnut</name>
    <dbReference type="NCBI Taxonomy" id="22666"/>
    <lineage>
        <taxon>Eukaryota</taxon>
        <taxon>Viridiplantae</taxon>
        <taxon>Streptophyta</taxon>
        <taxon>Embryophyta</taxon>
        <taxon>Tracheophyta</taxon>
        <taxon>Spermatophyta</taxon>
        <taxon>Magnoliopsida</taxon>
        <taxon>eudicotyledons</taxon>
        <taxon>Gunneridae</taxon>
        <taxon>Pentapetalae</taxon>
        <taxon>rosids</taxon>
        <taxon>malvids</taxon>
        <taxon>Myrtales</taxon>
        <taxon>Lythraceae</taxon>
        <taxon>Trapa</taxon>
    </lineage>
</organism>
<dbReference type="FunFam" id="2.30.29.150:FF:000001">
    <property type="entry name" value="Fact complex subunit ssrp1"/>
    <property type="match status" value="1"/>
</dbReference>
<dbReference type="InterPro" id="IPR038167">
    <property type="entry name" value="SSRP1_sf"/>
</dbReference>
<keyword evidence="17" id="KW-1185">Reference proteome</keyword>
<dbReference type="Gene3D" id="2.30.29.30">
    <property type="entry name" value="Pleckstrin-homology domain (PH domain)/Phosphotyrosine-binding domain (PTB)"/>
    <property type="match status" value="2"/>
</dbReference>
<keyword evidence="8 12" id="KW-0238">DNA-binding</keyword>
<keyword evidence="10 13" id="KW-0234">DNA repair</keyword>
<keyword evidence="7 13" id="KW-0805">Transcription regulation</keyword>
<evidence type="ECO:0000256" key="2">
    <source>
        <dbReference type="ARBA" id="ARBA00011111"/>
    </source>
</evidence>
<keyword evidence="9 13" id="KW-0804">Transcription</keyword>
<feature type="compositionally biased region" description="Polar residues" evidence="14">
    <location>
        <begin position="626"/>
        <end position="643"/>
    </location>
</feature>
<dbReference type="CDD" id="cd13230">
    <property type="entry name" value="PH1_SSRP1-like"/>
    <property type="match status" value="1"/>
</dbReference>
<dbReference type="InterPro" id="IPR011993">
    <property type="entry name" value="PH-like_dom_sf"/>
</dbReference>
<dbReference type="Gene3D" id="1.10.30.10">
    <property type="entry name" value="High mobility group box domain"/>
    <property type="match status" value="1"/>
</dbReference>
<dbReference type="InterPro" id="IPR009071">
    <property type="entry name" value="HMG_box_dom"/>
</dbReference>
<evidence type="ECO:0000256" key="7">
    <source>
        <dbReference type="ARBA" id="ARBA00023015"/>
    </source>
</evidence>
<feature type="DNA-binding region" description="HMG box" evidence="12">
    <location>
        <begin position="559"/>
        <end position="627"/>
    </location>
</feature>
<dbReference type="GO" id="GO:0003677">
    <property type="term" value="F:DNA binding"/>
    <property type="evidence" value="ECO:0007669"/>
    <property type="project" value="UniProtKB-UniRule"/>
</dbReference>
<dbReference type="InterPro" id="IPR050454">
    <property type="entry name" value="RTT106/SSRP1_HistChap/FACT"/>
</dbReference>
<feature type="domain" description="HMG box" evidence="15">
    <location>
        <begin position="559"/>
        <end position="627"/>
    </location>
</feature>
<dbReference type="Proteomes" id="UP001346149">
    <property type="component" value="Unassembled WGS sequence"/>
</dbReference>
<dbReference type="GO" id="GO:0042393">
    <property type="term" value="F:histone binding"/>
    <property type="evidence" value="ECO:0007669"/>
    <property type="project" value="TreeGrafter"/>
</dbReference>
<evidence type="ECO:0000256" key="8">
    <source>
        <dbReference type="ARBA" id="ARBA00023125"/>
    </source>
</evidence>
<evidence type="ECO:0000256" key="1">
    <source>
        <dbReference type="ARBA" id="ARBA00010060"/>
    </source>
</evidence>
<dbReference type="SUPFAM" id="SSF47095">
    <property type="entry name" value="HMG-box"/>
    <property type="match status" value="1"/>
</dbReference>
<dbReference type="SUPFAM" id="SSF50729">
    <property type="entry name" value="PH domain-like"/>
    <property type="match status" value="1"/>
</dbReference>
<keyword evidence="11 12" id="KW-0539">Nucleus</keyword>
<comment type="similarity">
    <text evidence="1 13">Belongs to the SSRP1 family.</text>
</comment>
<dbReference type="FunFam" id="2.30.29.220:FF:000002">
    <property type="entry name" value="FACT complex subunit SSRP1"/>
    <property type="match status" value="1"/>
</dbReference>
<feature type="compositionally biased region" description="Basic and acidic residues" evidence="14">
    <location>
        <begin position="512"/>
        <end position="526"/>
    </location>
</feature>
<evidence type="ECO:0000256" key="11">
    <source>
        <dbReference type="ARBA" id="ARBA00023242"/>
    </source>
</evidence>
<feature type="compositionally biased region" description="Basic and acidic residues" evidence="14">
    <location>
        <begin position="462"/>
        <end position="473"/>
    </location>
</feature>
<evidence type="ECO:0000313" key="16">
    <source>
        <dbReference type="EMBL" id="KAK4769277.1"/>
    </source>
</evidence>
<keyword evidence="4 13" id="KW-0158">Chromosome</keyword>
<sequence length="643" mass="72237">MTDGHLFNNISLGGRGGTNPGQLKIYSGGISWKKQGGGKAVEVDKGDIHKVTWMKVPRTNQLGVRTKDGLYYKFTGFRDQDVANLSNFFQNTCGITPEEKQLSVSGRNWGEVDLNGNMLTFLVGSKQAFEVSLADVSQTQLQGKNDVMLEFHVDDTTGANEKDSLMEIAFHVPNSNTQFVGDENRPAAQVFRDKIMSMADVGAGYEEAVVTFEGIAILTPRGRYSVELHLSFLRLQGQANDFKIQYSSVVRLFLLPKSNQPHTFVVITLDPPIRKGQTLYPHIVMQFETDYVVQSTLSMNEELFNTKYKDKLEASYKGLIHEVFTTVLRGLSGAKVTKPGKFRSCQDGYAVKSSLKAEDGVLYPLEKSFFFLPKPPTLILHEEIDYVEFERHAAGGSNMHYFDLLVRLKSEQEHLFRNIQRNEYHNLFDFMSGKGLKIMNLGEFKTTDGVARVLQSEDDDAVDPHLERIKNEAGGDESDEEDEDFVVDKDDGGSPTDDSGEEGSDASQSGDEMEKPVRKEARKESSSMKATTSKKKTKVVDEEGGKKRKQKKKKDPNAPKKAMSGYMFFLQNEREKMKKSNPGVSFADASREIADKWRGMSAEEKEPYEAKARADKKRYRDELSDYKNTQPMQVDSGNGYHST</sequence>
<keyword evidence="6 13" id="KW-0227">DNA damage</keyword>
<dbReference type="SMART" id="SM01287">
    <property type="entry name" value="Rtt106"/>
    <property type="match status" value="1"/>
</dbReference>
<evidence type="ECO:0000313" key="17">
    <source>
        <dbReference type="Proteomes" id="UP001346149"/>
    </source>
</evidence>
<gene>
    <name evidence="16" type="ORF">SAY86_027427</name>
</gene>
<dbReference type="PROSITE" id="PS50118">
    <property type="entry name" value="HMG_BOX_2"/>
    <property type="match status" value="1"/>
</dbReference>
<dbReference type="InterPro" id="IPR035417">
    <property type="entry name" value="SSRP1/POB3_N"/>
</dbReference>
<dbReference type="FunFam" id="1.10.30.10:FF:000016">
    <property type="entry name" value="FACT complex subunit SSRP1"/>
    <property type="match status" value="1"/>
</dbReference>
<accession>A0AAN7QIV1</accession>
<dbReference type="Pfam" id="PF08512">
    <property type="entry name" value="Rttp106-like_middle"/>
    <property type="match status" value="1"/>
</dbReference>
<dbReference type="SMART" id="SM00398">
    <property type="entry name" value="HMG"/>
    <property type="match status" value="1"/>
</dbReference>
<dbReference type="Pfam" id="PF03531">
    <property type="entry name" value="SSrecog"/>
    <property type="match status" value="1"/>
</dbReference>
<feature type="compositionally biased region" description="Basic and acidic residues" evidence="14">
    <location>
        <begin position="597"/>
        <end position="625"/>
    </location>
</feature>
<comment type="function">
    <text evidence="13">Component of the FACT complex, a general chromatin factor that acts to reorganize nucleosomes. The FACT complex is involved in multiple processes that require DNA as a template such as mRNA elongation, DNA replication and DNA repair. During transcription elongation the FACT complex acts as a histone chaperone that both destabilizes and restores nucleosomal structure. It facilitates the passage of RNA polymerase II and transcription by promoting the dissociation of one histone H2A-H2B dimer from the nucleosome, then subsequently promotes the reestablishment of the nucleosome following the passage of RNA polymerase II.</text>
</comment>
<dbReference type="PANTHER" id="PTHR45849:SF1">
    <property type="entry name" value="FACT COMPLEX SUBUNIT SSRP1"/>
    <property type="match status" value="1"/>
</dbReference>
<protein>
    <recommendedName>
        <fullName evidence="3 13">FACT complex subunit SSRP1</fullName>
    </recommendedName>
</protein>
<evidence type="ECO:0000256" key="4">
    <source>
        <dbReference type="ARBA" id="ARBA00022454"/>
    </source>
</evidence>
<dbReference type="PRINTS" id="PR00887">
    <property type="entry name" value="SSRCOGNITION"/>
</dbReference>
<evidence type="ECO:0000256" key="6">
    <source>
        <dbReference type="ARBA" id="ARBA00022763"/>
    </source>
</evidence>
<feature type="region of interest" description="Disordered" evidence="14">
    <location>
        <begin position="597"/>
        <end position="643"/>
    </location>
</feature>
<evidence type="ECO:0000256" key="12">
    <source>
        <dbReference type="PROSITE-ProRule" id="PRU00267"/>
    </source>
</evidence>
<dbReference type="PANTHER" id="PTHR45849">
    <property type="entry name" value="FACT COMPLEX SUBUNIT SSRP1"/>
    <property type="match status" value="1"/>
</dbReference>
<dbReference type="InterPro" id="IPR048993">
    <property type="entry name" value="SSRP1-like_PH1"/>
</dbReference>
<dbReference type="EMBL" id="JAXQNO010000021">
    <property type="protein sequence ID" value="KAK4769277.1"/>
    <property type="molecule type" value="Genomic_DNA"/>
</dbReference>
<feature type="region of interest" description="Disordered" evidence="14">
    <location>
        <begin position="456"/>
        <end position="564"/>
    </location>
</feature>
<comment type="subcellular location">
    <subcellularLocation>
        <location evidence="13">Nucleus</location>
    </subcellularLocation>
    <subcellularLocation>
        <location evidence="13">Chromosome</location>
    </subcellularLocation>
</comment>
<evidence type="ECO:0000259" key="15">
    <source>
        <dbReference type="PROSITE" id="PS50118"/>
    </source>
</evidence>
<dbReference type="AlphaFoldDB" id="A0AAN7QIV1"/>
<dbReference type="Pfam" id="PF17292">
    <property type="entry name" value="POB3_N"/>
    <property type="match status" value="1"/>
</dbReference>
<evidence type="ECO:0000256" key="5">
    <source>
        <dbReference type="ARBA" id="ARBA00022705"/>
    </source>
</evidence>
<evidence type="ECO:0000256" key="14">
    <source>
        <dbReference type="SAM" id="MobiDB-lite"/>
    </source>
</evidence>
<dbReference type="FunFam" id="2.30.29.30:FF:000214">
    <property type="entry name" value="FACT complex subunit SSRP1"/>
    <property type="match status" value="1"/>
</dbReference>
<feature type="compositionally biased region" description="Acidic residues" evidence="14">
    <location>
        <begin position="474"/>
        <end position="485"/>
    </location>
</feature>
<dbReference type="GO" id="GO:0006281">
    <property type="term" value="P:DNA repair"/>
    <property type="evidence" value="ECO:0007669"/>
    <property type="project" value="UniProtKB-KW"/>
</dbReference>
<dbReference type="InterPro" id="IPR013719">
    <property type="entry name" value="RTT106/SPT16-like_middle_dom"/>
</dbReference>
<dbReference type="Pfam" id="PF00505">
    <property type="entry name" value="HMG_box"/>
    <property type="match status" value="1"/>
</dbReference>
<dbReference type="GO" id="GO:0035101">
    <property type="term" value="C:FACT complex"/>
    <property type="evidence" value="ECO:0007669"/>
    <property type="project" value="TreeGrafter"/>
</dbReference>
<dbReference type="GO" id="GO:0048731">
    <property type="term" value="P:system development"/>
    <property type="evidence" value="ECO:0007669"/>
    <property type="project" value="UniProtKB-ARBA"/>
</dbReference>
<dbReference type="Gene3D" id="2.30.29.220">
    <property type="entry name" value="Structure-specific recognition protein (SSRP1)"/>
    <property type="match status" value="1"/>
</dbReference>
<evidence type="ECO:0000256" key="3">
    <source>
        <dbReference type="ARBA" id="ARBA00016104"/>
    </source>
</evidence>
<dbReference type="InterPro" id="IPR024954">
    <property type="entry name" value="SSRP1_DD"/>
</dbReference>
<dbReference type="InterPro" id="IPR000969">
    <property type="entry name" value="SSRP1/POB3"/>
</dbReference>
<comment type="subunit">
    <text evidence="2">Component of the FACT complex, a stable heterodimer of SPT16 and SSRP1.</text>
</comment>
<name>A0AAN7QIV1_TRANT</name>
<dbReference type="FunFam" id="2.30.29.30:FF:000298">
    <property type="entry name" value="FACT complex subunit SSRP1"/>
    <property type="match status" value="1"/>
</dbReference>
<reference evidence="16 17" key="1">
    <citation type="journal article" date="2023" name="Hortic Res">
        <title>Pangenome of water caltrop reveals structural variations and asymmetric subgenome divergence after allopolyploidization.</title>
        <authorList>
            <person name="Zhang X."/>
            <person name="Chen Y."/>
            <person name="Wang L."/>
            <person name="Yuan Y."/>
            <person name="Fang M."/>
            <person name="Shi L."/>
            <person name="Lu R."/>
            <person name="Comes H.P."/>
            <person name="Ma Y."/>
            <person name="Chen Y."/>
            <person name="Huang G."/>
            <person name="Zhou Y."/>
            <person name="Zheng Z."/>
            <person name="Qiu Y."/>
        </authorList>
    </citation>
    <scope>NUCLEOTIDE SEQUENCE [LARGE SCALE GENOMIC DNA]</scope>
    <source>
        <strain evidence="16">F231</strain>
    </source>
</reference>
<dbReference type="Gene3D" id="2.30.29.150">
    <property type="match status" value="1"/>
</dbReference>
<dbReference type="GO" id="GO:0031491">
    <property type="term" value="F:nucleosome binding"/>
    <property type="evidence" value="ECO:0007669"/>
    <property type="project" value="TreeGrafter"/>
</dbReference>
<evidence type="ECO:0000256" key="13">
    <source>
        <dbReference type="RuleBase" id="RU364013"/>
    </source>
</evidence>